<dbReference type="OrthoDB" id="5978073at2759"/>
<feature type="domain" description="DZIP3-like HEPN" evidence="1">
    <location>
        <begin position="64"/>
        <end position="208"/>
    </location>
</feature>
<keyword evidence="3" id="KW-1185">Reference proteome</keyword>
<dbReference type="Pfam" id="PF18738">
    <property type="entry name" value="HEPN_DZIP3"/>
    <property type="match status" value="1"/>
</dbReference>
<dbReference type="InterPro" id="IPR041249">
    <property type="entry name" value="HEPN_DZIP3"/>
</dbReference>
<dbReference type="EMBL" id="LSMT01001097">
    <property type="protein sequence ID" value="PFX13020.1"/>
    <property type="molecule type" value="Genomic_DNA"/>
</dbReference>
<evidence type="ECO:0000259" key="1">
    <source>
        <dbReference type="Pfam" id="PF18738"/>
    </source>
</evidence>
<dbReference type="AlphaFoldDB" id="A0A2B4R939"/>
<organism evidence="2 3">
    <name type="scientific">Stylophora pistillata</name>
    <name type="common">Smooth cauliflower coral</name>
    <dbReference type="NCBI Taxonomy" id="50429"/>
    <lineage>
        <taxon>Eukaryota</taxon>
        <taxon>Metazoa</taxon>
        <taxon>Cnidaria</taxon>
        <taxon>Anthozoa</taxon>
        <taxon>Hexacorallia</taxon>
        <taxon>Scleractinia</taxon>
        <taxon>Astrocoeniina</taxon>
        <taxon>Pocilloporidae</taxon>
        <taxon>Stylophora</taxon>
    </lineage>
</organism>
<evidence type="ECO:0000313" key="2">
    <source>
        <dbReference type="EMBL" id="PFX13020.1"/>
    </source>
</evidence>
<name>A0A2B4R939_STYPI</name>
<dbReference type="PANTHER" id="PTHR46844:SF1">
    <property type="entry name" value="SLR5058 PROTEIN"/>
    <property type="match status" value="1"/>
</dbReference>
<gene>
    <name evidence="2" type="primary">DZIP3</name>
    <name evidence="2" type="ORF">AWC38_SpisGene22941</name>
</gene>
<protein>
    <submittedName>
        <fullName evidence="2">E3 ubiquitin-protein ligase DZIP3</fullName>
    </submittedName>
</protein>
<sequence>MCTLLRSFDKPGGKNKGRFTRKTLATAAAPVSFSSTKEATNYARLCRLLVDVGCHVLRDSIHPPSNLHKNLRTHHSKLQLLQMRRVLNPTQWGNLYPPINTTVSSKTFNITLLVVLLRNICSFSPPATGWDALPPATDVSTEADIVRVKYFRNTVYGHADKASVDDAEFDGYWQDIKDALVRLGGPAYGVAIDDLKNECMDPVFEEHYRELLKE</sequence>
<comment type="caution">
    <text evidence="2">The sequence shown here is derived from an EMBL/GenBank/DDBJ whole genome shotgun (WGS) entry which is preliminary data.</text>
</comment>
<reference evidence="3" key="1">
    <citation type="journal article" date="2017" name="bioRxiv">
        <title>Comparative analysis of the genomes of Stylophora pistillata and Acropora digitifera provides evidence for extensive differences between species of corals.</title>
        <authorList>
            <person name="Voolstra C.R."/>
            <person name="Li Y."/>
            <person name="Liew Y.J."/>
            <person name="Baumgarten S."/>
            <person name="Zoccola D."/>
            <person name="Flot J.-F."/>
            <person name="Tambutte S."/>
            <person name="Allemand D."/>
            <person name="Aranda M."/>
        </authorList>
    </citation>
    <scope>NUCLEOTIDE SEQUENCE [LARGE SCALE GENOMIC DNA]</scope>
</reference>
<dbReference type="PANTHER" id="PTHR46844">
    <property type="entry name" value="SLR5058 PROTEIN"/>
    <property type="match status" value="1"/>
</dbReference>
<dbReference type="Proteomes" id="UP000225706">
    <property type="component" value="Unassembled WGS sequence"/>
</dbReference>
<accession>A0A2B4R939</accession>
<evidence type="ECO:0000313" key="3">
    <source>
        <dbReference type="Proteomes" id="UP000225706"/>
    </source>
</evidence>
<proteinExistence type="predicted"/>